<feature type="compositionally biased region" description="Gly residues" evidence="1">
    <location>
        <begin position="61"/>
        <end position="83"/>
    </location>
</feature>
<dbReference type="Proteomes" id="UP001201980">
    <property type="component" value="Unassembled WGS sequence"/>
</dbReference>
<dbReference type="InterPro" id="IPR027443">
    <property type="entry name" value="IPNS-like_sf"/>
</dbReference>
<organism evidence="2 3">
    <name type="scientific">Zalerion maritima</name>
    <dbReference type="NCBI Taxonomy" id="339359"/>
    <lineage>
        <taxon>Eukaryota</taxon>
        <taxon>Fungi</taxon>
        <taxon>Dikarya</taxon>
        <taxon>Ascomycota</taxon>
        <taxon>Pezizomycotina</taxon>
        <taxon>Sordariomycetes</taxon>
        <taxon>Lulworthiomycetidae</taxon>
        <taxon>Lulworthiales</taxon>
        <taxon>Lulworthiaceae</taxon>
        <taxon>Zalerion</taxon>
    </lineage>
</organism>
<dbReference type="PANTHER" id="PTHR30613:SF1">
    <property type="entry name" value="DUF1479 DOMAIN PROTEIN (AFU_ORTHOLOGUE AFUA_5G09280)"/>
    <property type="match status" value="1"/>
</dbReference>
<proteinExistence type="predicted"/>
<feature type="compositionally biased region" description="Basic and acidic residues" evidence="1">
    <location>
        <begin position="434"/>
        <end position="449"/>
    </location>
</feature>
<feature type="compositionally biased region" description="Polar residues" evidence="1">
    <location>
        <begin position="162"/>
        <end position="174"/>
    </location>
</feature>
<dbReference type="InterPro" id="IPR010856">
    <property type="entry name" value="Gig2-like"/>
</dbReference>
<feature type="region of interest" description="Disordered" evidence="1">
    <location>
        <begin position="694"/>
        <end position="791"/>
    </location>
</feature>
<evidence type="ECO:0000256" key="1">
    <source>
        <dbReference type="SAM" id="MobiDB-lite"/>
    </source>
</evidence>
<accession>A0AAD5RJI5</accession>
<feature type="region of interest" description="Disordered" evidence="1">
    <location>
        <begin position="427"/>
        <end position="454"/>
    </location>
</feature>
<dbReference type="AlphaFoldDB" id="A0AAD5RJI5"/>
<reference evidence="2" key="1">
    <citation type="submission" date="2022-07" db="EMBL/GenBank/DDBJ databases">
        <title>Draft genome sequence of Zalerion maritima ATCC 34329, a (micro)plastics degrading marine fungus.</title>
        <authorList>
            <person name="Paco A."/>
            <person name="Goncalves M.F.M."/>
            <person name="Rocha-Santos T.A.P."/>
            <person name="Alves A."/>
        </authorList>
    </citation>
    <scope>NUCLEOTIDE SEQUENCE</scope>
    <source>
        <strain evidence="2">ATCC 34329</strain>
    </source>
</reference>
<feature type="region of interest" description="Disordered" evidence="1">
    <location>
        <begin position="808"/>
        <end position="844"/>
    </location>
</feature>
<keyword evidence="3" id="KW-1185">Reference proteome</keyword>
<feature type="compositionally biased region" description="Polar residues" evidence="1">
    <location>
        <begin position="741"/>
        <end position="761"/>
    </location>
</feature>
<dbReference type="EMBL" id="JAKWBI020000432">
    <property type="protein sequence ID" value="KAJ2895056.1"/>
    <property type="molecule type" value="Genomic_DNA"/>
</dbReference>
<feature type="compositionally biased region" description="Basic residues" evidence="1">
    <location>
        <begin position="101"/>
        <end position="111"/>
    </location>
</feature>
<dbReference type="SUPFAM" id="SSF51197">
    <property type="entry name" value="Clavaminate synthase-like"/>
    <property type="match status" value="1"/>
</dbReference>
<dbReference type="Pfam" id="PF07350">
    <property type="entry name" value="Gig2-like"/>
    <property type="match status" value="1"/>
</dbReference>
<feature type="region of interest" description="Disordered" evidence="1">
    <location>
        <begin position="1"/>
        <end position="175"/>
    </location>
</feature>
<protein>
    <submittedName>
        <fullName evidence="2">Uncharacterized protein</fullName>
    </submittedName>
</protein>
<dbReference type="Gene3D" id="2.60.120.330">
    <property type="entry name" value="B-lactam Antibiotic, Isopenicillin N Synthase, Chain"/>
    <property type="match status" value="1"/>
</dbReference>
<dbReference type="PANTHER" id="PTHR30613">
    <property type="entry name" value="UNCHARACTERIZED PROTEIN YBIU-RELATED"/>
    <property type="match status" value="1"/>
</dbReference>
<name>A0AAD5RJI5_9PEZI</name>
<feature type="region of interest" description="Disordered" evidence="1">
    <location>
        <begin position="208"/>
        <end position="244"/>
    </location>
</feature>
<evidence type="ECO:0000313" key="3">
    <source>
        <dbReference type="Proteomes" id="UP001201980"/>
    </source>
</evidence>
<sequence length="844" mass="90077">MATPTVGIQRATEPREGTNRGPVIMDQGPSMVHAGTQTAHGSYGHHHGGVGTGTSSNSTSGSGGTSTGNGSGSGSSGASGGSILGKTRSSLSSAADAIHGGVRRHGGHGHGHGAGTTHGTHQHHSAAVGTGGAGAPANATARSGFSNSLNPRRASKIKHRSSSSTVTANSTPNATHPAAAAAAAIIGGFHPPIPTNSSATPAHAATGTAAGFTFPHNSHSNHGTASSSHPGGARHPPSGTITPLEMDPPVLSFWGTDPVPLPSRFSRIKRKLIAGFEDEVSKAWVEVITALQAEVRHIEELGPHLIPSIEFGEIDNPSQSTRFARDLKRYGVGVMRGVVPKKDTESYVQETVDYLNEKKDFKQPPVQDPTCFDFFWTPAQVRTRAHPSVLHAQRFMMGLWEATADEKLATKFPITYADRIRIHGLPGYKSSRTPKHENEMDTDDKDSSKPKLPLPTKSADDWLNAIQSSTIIAQVDNGSLERWEPDGYQRGGTYDRIFKGEWEAYDPWECGGRTTITTDLYNGYGVCSIFRMFQGLLALSTIEPGMVRLLPSPKLTTAYFLLRPFFSPKIPCPEAREGPEWDAYLHSNNWTIDKEQSTIIHGAVPGHAQRVTELWHPHLHLRRSLITLPTLNAGDYIFWHPDLPYHITSDGTGLRSDNGSSAPDDVRMLIYCPSAPLTQTAALYLARQRKQFLRGQPPPDFDSMGSGLGTEGTSGRLGKEDIAEMGGPSALQSMGLAPYEASSTPLSSNNTLEEPSKPTSRNGKKSATDGVEMEGEAETKSVKSTSSSFNGEAEVVRLANIILFPDEYNIGFPHKDGNGTASGGNTLKPGPRPGMKDSSTNTSS</sequence>
<comment type="caution">
    <text evidence="2">The sequence shown here is derived from an EMBL/GenBank/DDBJ whole genome shotgun (WGS) entry which is preliminary data.</text>
</comment>
<gene>
    <name evidence="2" type="ORF">MKZ38_006963</name>
</gene>
<feature type="compositionally biased region" description="Polar residues" evidence="1">
    <location>
        <begin position="217"/>
        <end position="229"/>
    </location>
</feature>
<evidence type="ECO:0000313" key="2">
    <source>
        <dbReference type="EMBL" id="KAJ2895056.1"/>
    </source>
</evidence>